<dbReference type="SMART" id="SM00862">
    <property type="entry name" value="Trans_reg_C"/>
    <property type="match status" value="1"/>
</dbReference>
<dbReference type="RefSeq" id="WP_076410387.1">
    <property type="nucleotide sequence ID" value="NZ_AP028040.1"/>
</dbReference>
<accession>A0A1R1JWH8</accession>
<dbReference type="GO" id="GO:0003677">
    <property type="term" value="F:DNA binding"/>
    <property type="evidence" value="ECO:0007669"/>
    <property type="project" value="UniProtKB-UniRule"/>
</dbReference>
<dbReference type="OrthoDB" id="8647392at2"/>
<dbReference type="Gene3D" id="1.25.40.10">
    <property type="entry name" value="Tetratricopeptide repeat domain"/>
    <property type="match status" value="1"/>
</dbReference>
<dbReference type="Gene3D" id="1.10.10.10">
    <property type="entry name" value="Winged helix-like DNA-binding domain superfamily/Winged helix DNA-binding domain"/>
    <property type="match status" value="1"/>
</dbReference>
<feature type="domain" description="OmpR/PhoB-type" evidence="4">
    <location>
        <begin position="1"/>
        <end position="98"/>
    </location>
</feature>
<sequence>MRFGNLLFDPKFRYASGTDGRTVHFTPVESAALALLTGHVGQILPRQRLLDVTQRGDGDALERSVDLLINRLRAKLGDSARAPRFIATSYGEGYSWIAAAEPGPGGDVYVAIGPAAGPEALRAEPRVRAFLTDLAAALRARLPSERGVSLLSLEAAAEARAPFRVEVGLRQDEAGVHCAVVLREAASGAALRAERWTIAPGDGPDVGRTAAATFAACLKSEIWRSLARARGDVAGPSDEPIELRLHSAAVLLSRTPQSWLESEAELEKLRAENPDDPQTALMWASHLYARLVLDLSSVPAELEPQIEALVFQALPHVRANPMLALAAAKLLCFVSHGHLELAEALAEEAFARSTAFASAFAVLGQLRLNRGRLREAIEHFDQGIGLAEPGSEFQVFLMVLKCTTLLALDDRQACLAASEALYRAKPLTRMQMGLFLSSPDEVLPDDLRQILLALDADMLRRLLAHFEYLFVRRVPDAAGRRNMFRGVLAQLARHRPLDELPAPVRPYAQAGPI</sequence>
<dbReference type="EMBL" id="MJMN01000007">
    <property type="protein sequence ID" value="OMG90296.1"/>
    <property type="molecule type" value="Genomic_DNA"/>
</dbReference>
<evidence type="ECO:0000256" key="3">
    <source>
        <dbReference type="PROSITE-ProRule" id="PRU01091"/>
    </source>
</evidence>
<dbReference type="InterPro" id="IPR011990">
    <property type="entry name" value="TPR-like_helical_dom_sf"/>
</dbReference>
<dbReference type="SUPFAM" id="SSF46894">
    <property type="entry name" value="C-terminal effector domain of the bipartite response regulators"/>
    <property type="match status" value="1"/>
</dbReference>
<keyword evidence="1 3" id="KW-0238">DNA-binding</keyword>
<comment type="caution">
    <text evidence="5">The sequence shown here is derived from an EMBL/GenBank/DDBJ whole genome shotgun (WGS) entry which is preliminary data.</text>
</comment>
<proteinExistence type="predicted"/>
<evidence type="ECO:0000256" key="2">
    <source>
        <dbReference type="PROSITE-ProRule" id="PRU00339"/>
    </source>
</evidence>
<dbReference type="SUPFAM" id="SSF48452">
    <property type="entry name" value="TPR-like"/>
    <property type="match status" value="1"/>
</dbReference>
<evidence type="ECO:0000259" key="4">
    <source>
        <dbReference type="PROSITE" id="PS51755"/>
    </source>
</evidence>
<gene>
    <name evidence="5" type="ORF">BIZ92_21880</name>
</gene>
<dbReference type="Pfam" id="PF00486">
    <property type="entry name" value="Trans_reg_C"/>
    <property type="match status" value="1"/>
</dbReference>
<dbReference type="AlphaFoldDB" id="A0A1R1JWH8"/>
<evidence type="ECO:0000313" key="6">
    <source>
        <dbReference type="Proteomes" id="UP000187251"/>
    </source>
</evidence>
<dbReference type="CDD" id="cd00383">
    <property type="entry name" value="trans_reg_C"/>
    <property type="match status" value="1"/>
</dbReference>
<name>A0A1R1JWH8_ALCXX</name>
<protein>
    <submittedName>
        <fullName evidence="5">Transcriptional regulator</fullName>
    </submittedName>
</protein>
<dbReference type="PROSITE" id="PS50005">
    <property type="entry name" value="TPR"/>
    <property type="match status" value="1"/>
</dbReference>
<dbReference type="InterPro" id="IPR001867">
    <property type="entry name" value="OmpR/PhoB-type_DNA-bd"/>
</dbReference>
<dbReference type="InterPro" id="IPR016032">
    <property type="entry name" value="Sig_transdc_resp-reg_C-effctor"/>
</dbReference>
<dbReference type="InterPro" id="IPR019734">
    <property type="entry name" value="TPR_rpt"/>
</dbReference>
<dbReference type="Proteomes" id="UP000187251">
    <property type="component" value="Unassembled WGS sequence"/>
</dbReference>
<dbReference type="InterPro" id="IPR036388">
    <property type="entry name" value="WH-like_DNA-bd_sf"/>
</dbReference>
<reference evidence="5 6" key="1">
    <citation type="submission" date="2016-09" db="EMBL/GenBank/DDBJ databases">
        <title>Phylogenomics of Achromobacter.</title>
        <authorList>
            <person name="Jeukens J."/>
            <person name="Freschi L."/>
            <person name="Vincent A.T."/>
            <person name="Emond-Rheault J.-G."/>
            <person name="Kukavica-Ibrulj I."/>
            <person name="Charette S.J."/>
            <person name="Levesque R.C."/>
        </authorList>
    </citation>
    <scope>NUCLEOTIDE SEQUENCE [LARGE SCALE GENOMIC DNA]</scope>
    <source>
        <strain evidence="5 6">AUS488</strain>
    </source>
</reference>
<dbReference type="PROSITE" id="PS51755">
    <property type="entry name" value="OMPR_PHOB"/>
    <property type="match status" value="1"/>
</dbReference>
<feature type="repeat" description="TPR" evidence="2">
    <location>
        <begin position="357"/>
        <end position="390"/>
    </location>
</feature>
<dbReference type="GO" id="GO:0000160">
    <property type="term" value="P:phosphorelay signal transduction system"/>
    <property type="evidence" value="ECO:0007669"/>
    <property type="project" value="InterPro"/>
</dbReference>
<feature type="DNA-binding region" description="OmpR/PhoB-type" evidence="3">
    <location>
        <begin position="1"/>
        <end position="98"/>
    </location>
</feature>
<evidence type="ECO:0000313" key="5">
    <source>
        <dbReference type="EMBL" id="OMG90296.1"/>
    </source>
</evidence>
<organism evidence="5 6">
    <name type="scientific">Alcaligenes xylosoxydans xylosoxydans</name>
    <name type="common">Achromobacter xylosoxidans</name>
    <dbReference type="NCBI Taxonomy" id="85698"/>
    <lineage>
        <taxon>Bacteria</taxon>
        <taxon>Pseudomonadati</taxon>
        <taxon>Pseudomonadota</taxon>
        <taxon>Betaproteobacteria</taxon>
        <taxon>Burkholderiales</taxon>
        <taxon>Alcaligenaceae</taxon>
        <taxon>Achromobacter</taxon>
    </lineage>
</organism>
<dbReference type="GO" id="GO:0006355">
    <property type="term" value="P:regulation of DNA-templated transcription"/>
    <property type="evidence" value="ECO:0007669"/>
    <property type="project" value="InterPro"/>
</dbReference>
<evidence type="ECO:0000256" key="1">
    <source>
        <dbReference type="ARBA" id="ARBA00023125"/>
    </source>
</evidence>
<keyword evidence="2" id="KW-0802">TPR repeat</keyword>